<keyword evidence="4 6" id="KW-0472">Membrane</keyword>
<feature type="transmembrane region" description="Helical" evidence="6">
    <location>
        <begin position="435"/>
        <end position="454"/>
    </location>
</feature>
<dbReference type="GO" id="GO:0005783">
    <property type="term" value="C:endoplasmic reticulum"/>
    <property type="evidence" value="ECO:0007669"/>
    <property type="project" value="TreeGrafter"/>
</dbReference>
<feature type="transmembrane region" description="Helical" evidence="6">
    <location>
        <begin position="396"/>
        <end position="414"/>
    </location>
</feature>
<reference evidence="7" key="1">
    <citation type="journal article" date="2020" name="Stud. Mycol.">
        <title>101 Dothideomycetes genomes: a test case for predicting lifestyles and emergence of pathogens.</title>
        <authorList>
            <person name="Haridas S."/>
            <person name="Albert R."/>
            <person name="Binder M."/>
            <person name="Bloem J."/>
            <person name="Labutti K."/>
            <person name="Salamov A."/>
            <person name="Andreopoulos B."/>
            <person name="Baker S."/>
            <person name="Barry K."/>
            <person name="Bills G."/>
            <person name="Bluhm B."/>
            <person name="Cannon C."/>
            <person name="Castanera R."/>
            <person name="Culley D."/>
            <person name="Daum C."/>
            <person name="Ezra D."/>
            <person name="Gonzalez J."/>
            <person name="Henrissat B."/>
            <person name="Kuo A."/>
            <person name="Liang C."/>
            <person name="Lipzen A."/>
            <person name="Lutzoni F."/>
            <person name="Magnuson J."/>
            <person name="Mondo S."/>
            <person name="Nolan M."/>
            <person name="Ohm R."/>
            <person name="Pangilinan J."/>
            <person name="Park H.-J."/>
            <person name="Ramirez L."/>
            <person name="Alfaro M."/>
            <person name="Sun H."/>
            <person name="Tritt A."/>
            <person name="Yoshinaga Y."/>
            <person name="Zwiers L.-H."/>
            <person name="Turgeon B."/>
            <person name="Goodwin S."/>
            <person name="Spatafora J."/>
            <person name="Crous P."/>
            <person name="Grigoriev I."/>
        </authorList>
    </citation>
    <scope>NUCLEOTIDE SEQUENCE</scope>
    <source>
        <strain evidence="7">CBS 262.69</strain>
    </source>
</reference>
<accession>A0A6G1HK96</accession>
<dbReference type="Pfam" id="PF03547">
    <property type="entry name" value="Mem_trans"/>
    <property type="match status" value="1"/>
</dbReference>
<dbReference type="PANTHER" id="PTHR31794:SF2">
    <property type="entry name" value="AUXIN EFFLUX TRANSPORTER FAMILY PROTEIN (EUROFUNG)"/>
    <property type="match status" value="1"/>
</dbReference>
<dbReference type="PANTHER" id="PTHR31794">
    <property type="entry name" value="AUXIN EFFLUX TRANSPORTER FAMILY PROTEIN (EUROFUNG)"/>
    <property type="match status" value="1"/>
</dbReference>
<keyword evidence="3 6" id="KW-1133">Transmembrane helix</keyword>
<evidence type="ECO:0000256" key="6">
    <source>
        <dbReference type="SAM" id="Phobius"/>
    </source>
</evidence>
<dbReference type="GO" id="GO:0055085">
    <property type="term" value="P:transmembrane transport"/>
    <property type="evidence" value="ECO:0007669"/>
    <property type="project" value="InterPro"/>
</dbReference>
<evidence type="ECO:0000313" key="7">
    <source>
        <dbReference type="EMBL" id="KAF2396430.1"/>
    </source>
</evidence>
<feature type="transmembrane region" description="Helical" evidence="6">
    <location>
        <begin position="466"/>
        <end position="488"/>
    </location>
</feature>
<feature type="transmembrane region" description="Helical" evidence="6">
    <location>
        <begin position="20"/>
        <end position="45"/>
    </location>
</feature>
<dbReference type="Proteomes" id="UP000799640">
    <property type="component" value="Unassembled WGS sequence"/>
</dbReference>
<dbReference type="EMBL" id="ML996707">
    <property type="protein sequence ID" value="KAF2396430.1"/>
    <property type="molecule type" value="Genomic_DNA"/>
</dbReference>
<keyword evidence="8" id="KW-1185">Reference proteome</keyword>
<dbReference type="GO" id="GO:0016020">
    <property type="term" value="C:membrane"/>
    <property type="evidence" value="ECO:0007669"/>
    <property type="project" value="UniProtKB-SubCell"/>
</dbReference>
<gene>
    <name evidence="7" type="ORF">EJ06DRAFT_534150</name>
</gene>
<evidence type="ECO:0000256" key="2">
    <source>
        <dbReference type="ARBA" id="ARBA00022692"/>
    </source>
</evidence>
<evidence type="ECO:0000313" key="8">
    <source>
        <dbReference type="Proteomes" id="UP000799640"/>
    </source>
</evidence>
<dbReference type="AlphaFoldDB" id="A0A6G1HK96"/>
<name>A0A6G1HK96_9PEZI</name>
<dbReference type="InterPro" id="IPR004776">
    <property type="entry name" value="Mem_transp_PIN-like"/>
</dbReference>
<evidence type="ECO:0000256" key="4">
    <source>
        <dbReference type="ARBA" id="ARBA00023136"/>
    </source>
</evidence>
<feature type="transmembrane region" description="Helical" evidence="6">
    <location>
        <begin position="356"/>
        <end position="376"/>
    </location>
</feature>
<evidence type="ECO:0000256" key="5">
    <source>
        <dbReference type="SAM" id="MobiDB-lite"/>
    </source>
</evidence>
<dbReference type="OrthoDB" id="10267235at2759"/>
<organism evidence="7 8">
    <name type="scientific">Trichodelitschia bisporula</name>
    <dbReference type="NCBI Taxonomy" id="703511"/>
    <lineage>
        <taxon>Eukaryota</taxon>
        <taxon>Fungi</taxon>
        <taxon>Dikarya</taxon>
        <taxon>Ascomycota</taxon>
        <taxon>Pezizomycotina</taxon>
        <taxon>Dothideomycetes</taxon>
        <taxon>Dothideomycetes incertae sedis</taxon>
        <taxon>Phaeotrichales</taxon>
        <taxon>Phaeotrichaceae</taxon>
        <taxon>Trichodelitschia</taxon>
    </lineage>
</organism>
<evidence type="ECO:0000256" key="3">
    <source>
        <dbReference type="ARBA" id="ARBA00022989"/>
    </source>
</evidence>
<proteinExistence type="predicted"/>
<keyword evidence="2 6" id="KW-0812">Transmembrane</keyword>
<evidence type="ECO:0000256" key="1">
    <source>
        <dbReference type="ARBA" id="ARBA00004141"/>
    </source>
</evidence>
<feature type="transmembrane region" description="Helical" evidence="6">
    <location>
        <begin position="87"/>
        <end position="108"/>
    </location>
</feature>
<feature type="compositionally biased region" description="Polar residues" evidence="5">
    <location>
        <begin position="238"/>
        <end position="253"/>
    </location>
</feature>
<feature type="transmembrane region" description="Helical" evidence="6">
    <location>
        <begin position="57"/>
        <end position="75"/>
    </location>
</feature>
<feature type="transmembrane region" description="Helical" evidence="6">
    <location>
        <begin position="500"/>
        <end position="521"/>
    </location>
</feature>
<sequence length="530" mass="58035">MAGGASAFVAAVPHQSHPPFLNLCLLVFEAVMEVVCVSLPGYILARQGMFDAESQKFLANLNTMLFTPCLIFYKIGDKLEISQLGDLAIIPVIFVVQTAVSYGCARVVSRMFGFKKRATNFVTAMAVFGNSNSLPISLVTSLAYTIKGLHWDKIQGDNDAEVQARGLLYLIVFQQLGQFVRWSWGFHVLLAPPEAYADDEDGEQGRLEGGQYQDEPEAEALLQEFADPVANGNGKKNGLQTSRSDPQLSTSDYGSGAATPMYQDDGSYESEVDSDALSGNSRNGFNGFRKPDPKGWIKQGRHWMQKQSDRASSGTVNACHKAWASLPPKVQTVLSAIWRPVSKVLNACWELMSPPLWAMIFALIIAAVPSLKHYFFTKGTFVNNSVTKAIKQSGDVAVPLILVVLGANLARNTLPQDQLDAEDPVLEKRLVWASLLSRMLLPLAIMAPLFALTAKYLPISRLEDPIFVIVVFLLSGAPTALQLAQICQMNNVYMGAMSRILFSSYVVWILPSTIVLVMLALETVEWTGAV</sequence>
<comment type="subcellular location">
    <subcellularLocation>
        <location evidence="1">Membrane</location>
        <topology evidence="1">Multi-pass membrane protein</topology>
    </subcellularLocation>
</comment>
<protein>
    <submittedName>
        <fullName evidence="7">Auxin efflux carrier superfamily protein-like protein</fullName>
    </submittedName>
</protein>
<feature type="region of interest" description="Disordered" evidence="5">
    <location>
        <begin position="229"/>
        <end position="291"/>
    </location>
</feature>